<comment type="caution">
    <text evidence="2">The sequence shown here is derived from an EMBL/GenBank/DDBJ whole genome shotgun (WGS) entry which is preliminary data.</text>
</comment>
<dbReference type="Pfam" id="PF10037">
    <property type="entry name" value="MRP-S27"/>
    <property type="match status" value="1"/>
</dbReference>
<sequence length="422" mass="49766">MFKITHILKYYKNFNYLKTAKRKFLAPAYHCNEVWESRLNQPIFKKINVEELYYELDSKYQKTKSISFIDVDIFVNAIKDDSFDDEMLDLVHKLRLSSETCRSLPSMSYAVIKLLLAHNKIDDIHTILEDRLNYGIFLDTHITNILLDYFWKKKDFVSGTRIASHLMFQEEDEHDVAFSLGLLHCFNCLLHKGEWPQPPLPEEPEEEIKIRVNYIRNDYNDNHFDLRDCKKIIGKTLIHLTKGKNDSLNTSFSILGHSLFGSVDKAENLLNSSKDKLPLVKEILELIPDNIEIKNKVDGIKLDSKDVNVELESFVKNAINKSSESDISLQCEHFKQWEQKRLECIKEKEEILSKIERMKHIEALQKDLKEKETKLWFFENEEKIELEILEKEELKALEMVDNVKHKVKKNIDEEYIPPTIRS</sequence>
<dbReference type="GO" id="GO:0005739">
    <property type="term" value="C:mitochondrion"/>
    <property type="evidence" value="ECO:0007669"/>
    <property type="project" value="UniProtKB-SubCell"/>
</dbReference>
<reference evidence="2 3" key="1">
    <citation type="submission" date="2023-03" db="EMBL/GenBank/DDBJ databases">
        <title>Genome insight into feeding habits of ladybird beetles.</title>
        <authorList>
            <person name="Li H.-S."/>
            <person name="Huang Y.-H."/>
            <person name="Pang H."/>
        </authorList>
    </citation>
    <scope>NUCLEOTIDE SEQUENCE [LARGE SCALE GENOMIC DNA]</scope>
    <source>
        <strain evidence="2">SYSU_2023b</strain>
        <tissue evidence="2">Whole body</tissue>
    </source>
</reference>
<dbReference type="AlphaFoldDB" id="A0AAW1U286"/>
<evidence type="ECO:0000256" key="1">
    <source>
        <dbReference type="ARBA" id="ARBA00004173"/>
    </source>
</evidence>
<protein>
    <recommendedName>
        <fullName evidence="4">28S ribosomal protein S27, mitochondrial</fullName>
    </recommendedName>
</protein>
<evidence type="ECO:0000313" key="2">
    <source>
        <dbReference type="EMBL" id="KAK9876653.1"/>
    </source>
</evidence>
<dbReference type="Proteomes" id="UP001431783">
    <property type="component" value="Unassembled WGS sequence"/>
</dbReference>
<dbReference type="InterPro" id="IPR034913">
    <property type="entry name" value="mS27/PTCD2"/>
</dbReference>
<proteinExistence type="predicted"/>
<keyword evidence="3" id="KW-1185">Reference proteome</keyword>
<organism evidence="2 3">
    <name type="scientific">Henosepilachna vigintioctopunctata</name>
    <dbReference type="NCBI Taxonomy" id="420089"/>
    <lineage>
        <taxon>Eukaryota</taxon>
        <taxon>Metazoa</taxon>
        <taxon>Ecdysozoa</taxon>
        <taxon>Arthropoda</taxon>
        <taxon>Hexapoda</taxon>
        <taxon>Insecta</taxon>
        <taxon>Pterygota</taxon>
        <taxon>Neoptera</taxon>
        <taxon>Endopterygota</taxon>
        <taxon>Coleoptera</taxon>
        <taxon>Polyphaga</taxon>
        <taxon>Cucujiformia</taxon>
        <taxon>Coccinelloidea</taxon>
        <taxon>Coccinellidae</taxon>
        <taxon>Epilachninae</taxon>
        <taxon>Epilachnini</taxon>
        <taxon>Henosepilachna</taxon>
    </lineage>
</organism>
<dbReference type="EMBL" id="JARQZJ010000037">
    <property type="protein sequence ID" value="KAK9876653.1"/>
    <property type="molecule type" value="Genomic_DNA"/>
</dbReference>
<comment type="subcellular location">
    <subcellularLocation>
        <location evidence="1">Mitochondrion</location>
    </subcellularLocation>
</comment>
<name>A0AAW1U286_9CUCU</name>
<accession>A0AAW1U286</accession>
<dbReference type="InterPro" id="IPR019266">
    <property type="entry name" value="Ribosomal_mS27"/>
</dbReference>
<gene>
    <name evidence="2" type="ORF">WA026_014030</name>
</gene>
<evidence type="ECO:0000313" key="3">
    <source>
        <dbReference type="Proteomes" id="UP001431783"/>
    </source>
</evidence>
<dbReference type="PANTHER" id="PTHR21393:SF0">
    <property type="entry name" value="SMALL RIBOSOMAL SUBUNIT PROTEIN MS27"/>
    <property type="match status" value="1"/>
</dbReference>
<dbReference type="PANTHER" id="PTHR21393">
    <property type="entry name" value="MITOCHONDRIAL 28S RIBOSOMAL PROTEIN S27"/>
    <property type="match status" value="1"/>
</dbReference>
<evidence type="ECO:0008006" key="4">
    <source>
        <dbReference type="Google" id="ProtNLM"/>
    </source>
</evidence>